<sequence>MYIGKAAQLSGTTIKAIRHYEDIGLLPPPQREGRYRVYSAQSVELLTFIKCAQQLGFKLKELQGILHGHHGDELPWQRANQAIVQKKHELMTQIEALQQVHAGLVAFEGSLEQAQGQCQFARLVETGTARHS</sequence>
<organism evidence="7 8">
    <name type="scientific">Pseudomonas gessardii</name>
    <dbReference type="NCBI Taxonomy" id="78544"/>
    <lineage>
        <taxon>Bacteria</taxon>
        <taxon>Pseudomonadati</taxon>
        <taxon>Pseudomonadota</taxon>
        <taxon>Gammaproteobacteria</taxon>
        <taxon>Pseudomonadales</taxon>
        <taxon>Pseudomonadaceae</taxon>
        <taxon>Pseudomonas</taxon>
    </lineage>
</organism>
<dbReference type="InterPro" id="IPR047057">
    <property type="entry name" value="MerR_fam"/>
</dbReference>
<dbReference type="Proteomes" id="UP000814003">
    <property type="component" value="Unassembled WGS sequence"/>
</dbReference>
<evidence type="ECO:0000256" key="1">
    <source>
        <dbReference type="ARBA" id="ARBA00022491"/>
    </source>
</evidence>
<comment type="caution">
    <text evidence="7">The sequence shown here is derived from an EMBL/GenBank/DDBJ whole genome shotgun (WGS) entry which is preliminary data.</text>
</comment>
<dbReference type="SUPFAM" id="SSF46955">
    <property type="entry name" value="Putative DNA-binding domain"/>
    <property type="match status" value="1"/>
</dbReference>
<protein>
    <submittedName>
        <fullName evidence="7">MerR family transcriptional regulator</fullName>
    </submittedName>
</protein>
<dbReference type="Gene3D" id="1.10.1660.10">
    <property type="match status" value="1"/>
</dbReference>
<dbReference type="OrthoDB" id="9808480at2"/>
<evidence type="ECO:0000256" key="4">
    <source>
        <dbReference type="ARBA" id="ARBA00023163"/>
    </source>
</evidence>
<dbReference type="EMBL" id="WKED01000123">
    <property type="protein sequence ID" value="MCF5111001.1"/>
    <property type="molecule type" value="Genomic_DNA"/>
</dbReference>
<dbReference type="PANTHER" id="PTHR30204:SF69">
    <property type="entry name" value="MERR-FAMILY TRANSCRIPTIONAL REGULATOR"/>
    <property type="match status" value="1"/>
</dbReference>
<evidence type="ECO:0000313" key="8">
    <source>
        <dbReference type="Proteomes" id="UP000542111"/>
    </source>
</evidence>
<dbReference type="Proteomes" id="UP000542111">
    <property type="component" value="Unassembled WGS sequence"/>
</dbReference>
<dbReference type="PANTHER" id="PTHR30204">
    <property type="entry name" value="REDOX-CYCLING DRUG-SENSING TRANSCRIPTIONAL ACTIVATOR SOXR"/>
    <property type="match status" value="1"/>
</dbReference>
<keyword evidence="4" id="KW-0804">Transcription</keyword>
<evidence type="ECO:0000256" key="2">
    <source>
        <dbReference type="ARBA" id="ARBA00023015"/>
    </source>
</evidence>
<feature type="domain" description="HTH merR-type" evidence="5">
    <location>
        <begin position="1"/>
        <end position="68"/>
    </location>
</feature>
<name>A0A7Y1MWG6_9PSED</name>
<dbReference type="InterPro" id="IPR009061">
    <property type="entry name" value="DNA-bd_dom_put_sf"/>
</dbReference>
<dbReference type="Pfam" id="PF13411">
    <property type="entry name" value="MerR_1"/>
    <property type="match status" value="1"/>
</dbReference>
<dbReference type="GO" id="GO:0003677">
    <property type="term" value="F:DNA binding"/>
    <property type="evidence" value="ECO:0007669"/>
    <property type="project" value="UniProtKB-KW"/>
</dbReference>
<gene>
    <name evidence="6" type="ORF">GIW56_29865</name>
    <name evidence="7" type="ORF">HBO33_31160</name>
</gene>
<evidence type="ECO:0000259" key="5">
    <source>
        <dbReference type="PROSITE" id="PS50937"/>
    </source>
</evidence>
<reference evidence="7 8" key="2">
    <citation type="journal article" date="2020" name="Front. Microbiol.">
        <title>Genetic Organization of the aprX-lipA2 Operon Affects the Proteolytic Potential of Pseudomonas Species in Milk.</title>
        <authorList>
            <person name="Maier C."/>
            <person name="Huptas C."/>
            <person name="von Neubeck M."/>
            <person name="Scherer S."/>
            <person name="Wenning M."/>
            <person name="Lucking G."/>
        </authorList>
    </citation>
    <scope>NUCLEOTIDE SEQUENCE [LARGE SCALE GENOMIC DNA]</scope>
    <source>
        <strain evidence="7 8">G4779</strain>
    </source>
</reference>
<accession>A0A7Y1MWG6</accession>
<evidence type="ECO:0000256" key="3">
    <source>
        <dbReference type="ARBA" id="ARBA00023125"/>
    </source>
</evidence>
<keyword evidence="3" id="KW-0238">DNA-binding</keyword>
<dbReference type="SMART" id="SM00422">
    <property type="entry name" value="HTH_MERR"/>
    <property type="match status" value="1"/>
</dbReference>
<dbReference type="GO" id="GO:0003700">
    <property type="term" value="F:DNA-binding transcription factor activity"/>
    <property type="evidence" value="ECO:0007669"/>
    <property type="project" value="InterPro"/>
</dbReference>
<evidence type="ECO:0000313" key="7">
    <source>
        <dbReference type="EMBL" id="NNA99595.1"/>
    </source>
</evidence>
<evidence type="ECO:0000313" key="6">
    <source>
        <dbReference type="EMBL" id="MCF5111001.1"/>
    </source>
</evidence>
<dbReference type="PROSITE" id="PS50937">
    <property type="entry name" value="HTH_MERR_2"/>
    <property type="match status" value="1"/>
</dbReference>
<keyword evidence="2" id="KW-0805">Transcription regulation</keyword>
<proteinExistence type="predicted"/>
<dbReference type="AlphaFoldDB" id="A0A7Y1MWG6"/>
<dbReference type="InterPro" id="IPR000551">
    <property type="entry name" value="MerR-type_HTH_dom"/>
</dbReference>
<dbReference type="CDD" id="cd04769">
    <property type="entry name" value="HTH_MerR2"/>
    <property type="match status" value="1"/>
</dbReference>
<dbReference type="EMBL" id="JAAQYP010000118">
    <property type="protein sequence ID" value="NNA99595.1"/>
    <property type="molecule type" value="Genomic_DNA"/>
</dbReference>
<dbReference type="PRINTS" id="PR00040">
    <property type="entry name" value="HTHMERR"/>
</dbReference>
<dbReference type="RefSeq" id="WP_076964956.1">
    <property type="nucleotide sequence ID" value="NZ_CBCRYT010000086.1"/>
</dbReference>
<reference evidence="6 9" key="1">
    <citation type="submission" date="2019-11" db="EMBL/GenBank/DDBJ databases">
        <title>Epiphytic Pseudomonas syringae from cherry orchards.</title>
        <authorList>
            <person name="Hulin M.T."/>
        </authorList>
    </citation>
    <scope>NUCLEOTIDE SEQUENCE [LARGE SCALE GENOMIC DNA]</scope>
    <source>
        <strain evidence="6 9">PA-6-5B</strain>
    </source>
</reference>
<dbReference type="GeneID" id="70103350"/>
<keyword evidence="1" id="KW-0678">Repressor</keyword>
<evidence type="ECO:0000313" key="9">
    <source>
        <dbReference type="Proteomes" id="UP000814003"/>
    </source>
</evidence>
<keyword evidence="9" id="KW-1185">Reference proteome</keyword>